<keyword evidence="10" id="KW-1185">Reference proteome</keyword>
<feature type="transmembrane region" description="Helical" evidence="7">
    <location>
        <begin position="173"/>
        <end position="193"/>
    </location>
</feature>
<evidence type="ECO:0000256" key="5">
    <source>
        <dbReference type="ARBA" id="ARBA00022989"/>
    </source>
</evidence>
<gene>
    <name evidence="9" type="ORF">SAMN04489712_114102</name>
</gene>
<dbReference type="InterPro" id="IPR032818">
    <property type="entry name" value="DedA-like"/>
</dbReference>
<dbReference type="PANTHER" id="PTHR30353">
    <property type="entry name" value="INNER MEMBRANE PROTEIN DEDA-RELATED"/>
    <property type="match status" value="1"/>
</dbReference>
<dbReference type="InterPro" id="IPR032816">
    <property type="entry name" value="VTT_dom"/>
</dbReference>
<evidence type="ECO:0000256" key="1">
    <source>
        <dbReference type="ARBA" id="ARBA00004651"/>
    </source>
</evidence>
<dbReference type="RefSeq" id="WP_103941446.1">
    <property type="nucleotide sequence ID" value="NZ_FNVO01000014.1"/>
</dbReference>
<keyword evidence="3 7" id="KW-1003">Cell membrane</keyword>
<comment type="subcellular location">
    <subcellularLocation>
        <location evidence="1 7">Cell membrane</location>
        <topology evidence="1 7">Multi-pass membrane protein</topology>
    </subcellularLocation>
</comment>
<dbReference type="AlphaFoldDB" id="A0A1H6D8R8"/>
<sequence length="218" mass="23483">MPSSITGWLGGLSGPVVYGVVAALVFCEDALFFGFVVPGETAVVVGGALAGHGEVSVWWLAAVVVLAAVTGDSVGYEIGRRFGPVLLTVRPLRSHLDRVEAARNFYRRRGAMAVFLGRFVAFLRAMVPALAGISGMRYRTFLVFNALGGLIWGVGFTLLGYFVGAAYGRIEHLVGRAAAGLTATVAIIAFLLWRLRHHRSTKNAGKKAREEDRTGFWR</sequence>
<protein>
    <submittedName>
        <fullName evidence="9">SNARE associated Golgi protein</fullName>
    </submittedName>
</protein>
<evidence type="ECO:0000313" key="10">
    <source>
        <dbReference type="Proteomes" id="UP000236723"/>
    </source>
</evidence>
<evidence type="ECO:0000313" key="9">
    <source>
        <dbReference type="EMBL" id="SEG81632.1"/>
    </source>
</evidence>
<evidence type="ECO:0000256" key="2">
    <source>
        <dbReference type="ARBA" id="ARBA00010792"/>
    </source>
</evidence>
<feature type="transmembrane region" description="Helical" evidence="7">
    <location>
        <begin position="142"/>
        <end position="167"/>
    </location>
</feature>
<dbReference type="GO" id="GO:0005886">
    <property type="term" value="C:plasma membrane"/>
    <property type="evidence" value="ECO:0007669"/>
    <property type="project" value="UniProtKB-SubCell"/>
</dbReference>
<proteinExistence type="inferred from homology"/>
<dbReference type="EMBL" id="FNVO01000014">
    <property type="protein sequence ID" value="SEG81632.1"/>
    <property type="molecule type" value="Genomic_DNA"/>
</dbReference>
<feature type="transmembrane region" description="Helical" evidence="7">
    <location>
        <begin position="7"/>
        <end position="26"/>
    </location>
</feature>
<keyword evidence="4 7" id="KW-0812">Transmembrane</keyword>
<evidence type="ECO:0000256" key="6">
    <source>
        <dbReference type="ARBA" id="ARBA00023136"/>
    </source>
</evidence>
<feature type="domain" description="VTT" evidence="8">
    <location>
        <begin position="37"/>
        <end position="161"/>
    </location>
</feature>
<feature type="transmembrane region" description="Helical" evidence="7">
    <location>
        <begin position="110"/>
        <end position="130"/>
    </location>
</feature>
<evidence type="ECO:0000259" key="8">
    <source>
        <dbReference type="Pfam" id="PF09335"/>
    </source>
</evidence>
<evidence type="ECO:0000256" key="7">
    <source>
        <dbReference type="RuleBase" id="RU367016"/>
    </source>
</evidence>
<comment type="similarity">
    <text evidence="2 7">Belongs to the DedA family.</text>
</comment>
<organism evidence="9 10">
    <name type="scientific">Thermomonospora echinospora</name>
    <dbReference type="NCBI Taxonomy" id="1992"/>
    <lineage>
        <taxon>Bacteria</taxon>
        <taxon>Bacillati</taxon>
        <taxon>Actinomycetota</taxon>
        <taxon>Actinomycetes</taxon>
        <taxon>Streptosporangiales</taxon>
        <taxon>Thermomonosporaceae</taxon>
        <taxon>Thermomonospora</taxon>
    </lineage>
</organism>
<keyword evidence="5 7" id="KW-1133">Transmembrane helix</keyword>
<dbReference type="PANTHER" id="PTHR30353:SF15">
    <property type="entry name" value="INNER MEMBRANE PROTEIN YABI"/>
    <property type="match status" value="1"/>
</dbReference>
<dbReference type="Pfam" id="PF09335">
    <property type="entry name" value="VTT_dom"/>
    <property type="match status" value="1"/>
</dbReference>
<evidence type="ECO:0000256" key="3">
    <source>
        <dbReference type="ARBA" id="ARBA00022475"/>
    </source>
</evidence>
<name>A0A1H6D8R8_9ACTN</name>
<accession>A0A1H6D8R8</accession>
<evidence type="ECO:0000256" key="4">
    <source>
        <dbReference type="ARBA" id="ARBA00022692"/>
    </source>
</evidence>
<dbReference type="OrthoDB" id="9813426at2"/>
<dbReference type="Proteomes" id="UP000236723">
    <property type="component" value="Unassembled WGS sequence"/>
</dbReference>
<keyword evidence="6 7" id="KW-0472">Membrane</keyword>
<reference evidence="10" key="1">
    <citation type="submission" date="2016-10" db="EMBL/GenBank/DDBJ databases">
        <authorList>
            <person name="Varghese N."/>
            <person name="Submissions S."/>
        </authorList>
    </citation>
    <scope>NUCLEOTIDE SEQUENCE [LARGE SCALE GENOMIC DNA]</scope>
    <source>
        <strain evidence="10">DSM 43163</strain>
    </source>
</reference>